<evidence type="ECO:0000256" key="6">
    <source>
        <dbReference type="RuleBase" id="RU362116"/>
    </source>
</evidence>
<keyword evidence="4 6" id="KW-0975">Bacterial flagellum</keyword>
<comment type="similarity">
    <text evidence="2 6">Belongs to the flagella basal body rod proteins family.</text>
</comment>
<feature type="domain" description="Flagellar hook protein FlgE/F/G-like D1" evidence="9">
    <location>
        <begin position="96"/>
        <end position="159"/>
    </location>
</feature>
<reference evidence="10 11" key="1">
    <citation type="submission" date="2020-08" db="EMBL/GenBank/DDBJ databases">
        <title>Genomic Encyclopedia of Type Strains, Phase IV (KMG-V): Genome sequencing to study the core and pangenomes of soil and plant-associated prokaryotes.</title>
        <authorList>
            <person name="Whitman W."/>
        </authorList>
    </citation>
    <scope>NUCLEOTIDE SEQUENCE [LARGE SCALE GENOMIC DNA]</scope>
    <source>
        <strain evidence="10 11">M8UP14</strain>
    </source>
</reference>
<feature type="domain" description="Flagellar basal body rod protein N-terminal" evidence="7">
    <location>
        <begin position="5"/>
        <end position="35"/>
    </location>
</feature>
<evidence type="ECO:0000256" key="1">
    <source>
        <dbReference type="ARBA" id="ARBA00004117"/>
    </source>
</evidence>
<dbReference type="GO" id="GO:0071978">
    <property type="term" value="P:bacterial-type flagellum-dependent swarming motility"/>
    <property type="evidence" value="ECO:0007669"/>
    <property type="project" value="TreeGrafter"/>
</dbReference>
<dbReference type="InterPro" id="IPR037925">
    <property type="entry name" value="FlgE/F/G-like"/>
</dbReference>
<dbReference type="InterPro" id="IPR053967">
    <property type="entry name" value="LlgE_F_G-like_D1"/>
</dbReference>
<dbReference type="Pfam" id="PF06429">
    <property type="entry name" value="Flg_bbr_C"/>
    <property type="match status" value="1"/>
</dbReference>
<dbReference type="Pfam" id="PF22692">
    <property type="entry name" value="LlgE_F_G_D1"/>
    <property type="match status" value="1"/>
</dbReference>
<evidence type="ECO:0000259" key="9">
    <source>
        <dbReference type="Pfam" id="PF22692"/>
    </source>
</evidence>
<dbReference type="Proteomes" id="UP000540989">
    <property type="component" value="Unassembled WGS sequence"/>
</dbReference>
<dbReference type="EMBL" id="JACHIP010000001">
    <property type="protein sequence ID" value="MBB5056379.1"/>
    <property type="molecule type" value="Genomic_DNA"/>
</dbReference>
<feature type="domain" description="Flagellar basal-body/hook protein C-terminal" evidence="8">
    <location>
        <begin position="216"/>
        <end position="261"/>
    </location>
</feature>
<dbReference type="NCBIfam" id="TIGR02488">
    <property type="entry name" value="flgG_G_neg"/>
    <property type="match status" value="1"/>
</dbReference>
<dbReference type="RefSeq" id="WP_184214029.1">
    <property type="nucleotide sequence ID" value="NZ_JACHIP010000001.1"/>
</dbReference>
<dbReference type="GO" id="GO:0009426">
    <property type="term" value="C:bacterial-type flagellum basal body, distal rod"/>
    <property type="evidence" value="ECO:0007669"/>
    <property type="project" value="UniProtKB-UniRule"/>
</dbReference>
<accession>A0A7W7ZAK6</accession>
<gene>
    <name evidence="10" type="ORF">HDF16_001048</name>
</gene>
<evidence type="ECO:0000256" key="3">
    <source>
        <dbReference type="ARBA" id="ARBA00017948"/>
    </source>
</evidence>
<evidence type="ECO:0000313" key="10">
    <source>
        <dbReference type="EMBL" id="MBB5056379.1"/>
    </source>
</evidence>
<dbReference type="InterPro" id="IPR020013">
    <property type="entry name" value="Flagellar_FlgE/F/G"/>
</dbReference>
<keyword evidence="10" id="KW-0282">Flagellum</keyword>
<dbReference type="InterPro" id="IPR010930">
    <property type="entry name" value="Flg_bb/hook_C_dom"/>
</dbReference>
<comment type="subcellular location">
    <subcellularLocation>
        <location evidence="1 6">Bacterial flagellum basal body</location>
    </subcellularLocation>
</comment>
<dbReference type="Pfam" id="PF00460">
    <property type="entry name" value="Flg_bb_rod"/>
    <property type="match status" value="1"/>
</dbReference>
<keyword evidence="10" id="KW-0969">Cilium</keyword>
<dbReference type="SUPFAM" id="SSF117143">
    <property type="entry name" value="Flagellar hook protein flgE"/>
    <property type="match status" value="1"/>
</dbReference>
<dbReference type="PANTHER" id="PTHR30435">
    <property type="entry name" value="FLAGELLAR PROTEIN"/>
    <property type="match status" value="1"/>
</dbReference>
<evidence type="ECO:0000256" key="5">
    <source>
        <dbReference type="NCBIfam" id="TIGR02488"/>
    </source>
</evidence>
<comment type="caution">
    <text evidence="10">The sequence shown here is derived from an EMBL/GenBank/DDBJ whole genome shotgun (WGS) entry which is preliminary data.</text>
</comment>
<sequence>MIRALYTAASGMTAQQMNLDNIANNLANSSTTGFQQRRVAFSDMLYQSTTAPGSAATSQTTNASGLQVGLGVRPTSTETIQTQGDFNTTGSPLDMAISGGGFFQILLPNGQTGYSRAGSFRPDAQGVVVTSDGNPLQPSITIPPDATNVTIGNDGTVSVTQPGTTTASQVGQIQLATFVNPGGLNSVGNNLFLATTASGDPIIGNPGGAEGIGTIQQGVLEESNVSVVDQFVQMIVAQRSYESNSRVVKAADEMLQQLNQLSQ</sequence>
<protein>
    <recommendedName>
        <fullName evidence="3 5">Flagellar basal-body rod protein FlgG</fullName>
    </recommendedName>
</protein>
<dbReference type="InterPro" id="IPR001444">
    <property type="entry name" value="Flag_bb_rod_N"/>
</dbReference>
<evidence type="ECO:0000313" key="11">
    <source>
        <dbReference type="Proteomes" id="UP000540989"/>
    </source>
</evidence>
<keyword evidence="10" id="KW-0966">Cell projection</keyword>
<evidence type="ECO:0000259" key="8">
    <source>
        <dbReference type="Pfam" id="PF06429"/>
    </source>
</evidence>
<organism evidence="10 11">
    <name type="scientific">Granulicella aggregans</name>
    <dbReference type="NCBI Taxonomy" id="474949"/>
    <lineage>
        <taxon>Bacteria</taxon>
        <taxon>Pseudomonadati</taxon>
        <taxon>Acidobacteriota</taxon>
        <taxon>Terriglobia</taxon>
        <taxon>Terriglobales</taxon>
        <taxon>Acidobacteriaceae</taxon>
        <taxon>Granulicella</taxon>
    </lineage>
</organism>
<dbReference type="AlphaFoldDB" id="A0A7W7ZAK6"/>
<keyword evidence="11" id="KW-1185">Reference proteome</keyword>
<evidence type="ECO:0000256" key="4">
    <source>
        <dbReference type="ARBA" id="ARBA00023143"/>
    </source>
</evidence>
<dbReference type="PANTHER" id="PTHR30435:SF19">
    <property type="entry name" value="FLAGELLAR BASAL-BODY ROD PROTEIN FLGG"/>
    <property type="match status" value="1"/>
</dbReference>
<dbReference type="NCBIfam" id="TIGR03506">
    <property type="entry name" value="FlgEFG_subfam"/>
    <property type="match status" value="2"/>
</dbReference>
<dbReference type="InterPro" id="IPR012834">
    <property type="entry name" value="FlgG_G_neg"/>
</dbReference>
<name>A0A7W7ZAK6_9BACT</name>
<evidence type="ECO:0000259" key="7">
    <source>
        <dbReference type="Pfam" id="PF00460"/>
    </source>
</evidence>
<proteinExistence type="inferred from homology"/>
<evidence type="ECO:0000256" key="2">
    <source>
        <dbReference type="ARBA" id="ARBA00009677"/>
    </source>
</evidence>